<dbReference type="AlphaFoldDB" id="A4S5D7"/>
<comment type="function">
    <text evidence="5">Probably involved in the biogenesis of the COX complex.</text>
</comment>
<comment type="subcellular location">
    <subcellularLocation>
        <location evidence="1">Membrane</location>
    </subcellularLocation>
    <subcellularLocation>
        <location evidence="5">Mitochondrion inner membrane</location>
        <topology evidence="5">Multi-pass membrane protein</topology>
    </subcellularLocation>
</comment>
<keyword evidence="2 5" id="KW-0812">Transmembrane</keyword>
<feature type="transmembrane region" description="Helical" evidence="5">
    <location>
        <begin position="157"/>
        <end position="175"/>
    </location>
</feature>
<evidence type="ECO:0000256" key="4">
    <source>
        <dbReference type="ARBA" id="ARBA00023136"/>
    </source>
</evidence>
<keyword evidence="7" id="KW-1185">Reference proteome</keyword>
<keyword evidence="5" id="KW-0999">Mitochondrion inner membrane</keyword>
<dbReference type="KEGG" id="olu:OSTLU_26726"/>
<dbReference type="Pfam" id="PF02104">
    <property type="entry name" value="SURF1"/>
    <property type="match status" value="1"/>
</dbReference>
<keyword evidence="3 5" id="KW-1133">Transmembrane helix</keyword>
<dbReference type="InterPro" id="IPR002994">
    <property type="entry name" value="Surf1/Shy1"/>
</dbReference>
<comment type="similarity">
    <text evidence="5">Belongs to the SURF1 family.</text>
</comment>
<dbReference type="PANTHER" id="PTHR23427:SF2">
    <property type="entry name" value="SURFEIT LOCUS PROTEIN 1"/>
    <property type="match status" value="1"/>
</dbReference>
<organism evidence="6 7">
    <name type="scientific">Ostreococcus lucimarinus (strain CCE9901)</name>
    <dbReference type="NCBI Taxonomy" id="436017"/>
    <lineage>
        <taxon>Eukaryota</taxon>
        <taxon>Viridiplantae</taxon>
        <taxon>Chlorophyta</taxon>
        <taxon>Mamiellophyceae</taxon>
        <taxon>Mamiellales</taxon>
        <taxon>Bathycoccaceae</taxon>
        <taxon>Ostreococcus</taxon>
    </lineage>
</organism>
<dbReference type="GeneID" id="5004826"/>
<dbReference type="GO" id="GO:0005743">
    <property type="term" value="C:mitochondrial inner membrane"/>
    <property type="evidence" value="ECO:0007669"/>
    <property type="project" value="UniProtKB-SubCell"/>
</dbReference>
<dbReference type="InterPro" id="IPR045214">
    <property type="entry name" value="Surf1/Surf4"/>
</dbReference>
<sequence>MDLARTARVGPRARSVCGVAVPGSLIVTPVRLRAKKKGWFGRGASAAAGEAETVLLLRGWAPDAWTDADAAAGACAKTEGVVRGSERKGRFTPENEPGEDRWFWLDAPALAESRGLPRDAPLIQAIRAGSGDETTYPSAATKEELMRFPVSPEQHSGYAATWFALSAATGALAVVRIRRGVGRRF</sequence>
<comment type="caution">
    <text evidence="5">Lacks conserved residue(s) required for the propagation of feature annotation.</text>
</comment>
<evidence type="ECO:0000256" key="2">
    <source>
        <dbReference type="ARBA" id="ARBA00022692"/>
    </source>
</evidence>
<protein>
    <recommendedName>
        <fullName evidence="5">SURF1-like protein</fullName>
    </recommendedName>
</protein>
<dbReference type="PROSITE" id="PS50895">
    <property type="entry name" value="SURF1"/>
    <property type="match status" value="1"/>
</dbReference>
<evidence type="ECO:0000256" key="1">
    <source>
        <dbReference type="ARBA" id="ARBA00004370"/>
    </source>
</evidence>
<reference evidence="6 7" key="1">
    <citation type="journal article" date="2007" name="Proc. Natl. Acad. Sci. U.S.A.">
        <title>The tiny eukaryote Ostreococcus provides genomic insights into the paradox of plankton speciation.</title>
        <authorList>
            <person name="Palenik B."/>
            <person name="Grimwood J."/>
            <person name="Aerts A."/>
            <person name="Rouze P."/>
            <person name="Salamov A."/>
            <person name="Putnam N."/>
            <person name="Dupont C."/>
            <person name="Jorgensen R."/>
            <person name="Derelle E."/>
            <person name="Rombauts S."/>
            <person name="Zhou K."/>
            <person name="Otillar R."/>
            <person name="Merchant S.S."/>
            <person name="Podell S."/>
            <person name="Gaasterland T."/>
            <person name="Napoli C."/>
            <person name="Gendler K."/>
            <person name="Manuell A."/>
            <person name="Tai V."/>
            <person name="Vallon O."/>
            <person name="Piganeau G."/>
            <person name="Jancek S."/>
            <person name="Heijde M."/>
            <person name="Jabbari K."/>
            <person name="Bowler C."/>
            <person name="Lohr M."/>
            <person name="Robbens S."/>
            <person name="Werner G."/>
            <person name="Dubchak I."/>
            <person name="Pazour G.J."/>
            <person name="Ren Q."/>
            <person name="Paulsen I."/>
            <person name="Delwiche C."/>
            <person name="Schmutz J."/>
            <person name="Rokhsar D."/>
            <person name="Van de Peer Y."/>
            <person name="Moreau H."/>
            <person name="Grigoriev I.V."/>
        </authorList>
    </citation>
    <scope>NUCLEOTIDE SEQUENCE [LARGE SCALE GENOMIC DNA]</scope>
    <source>
        <strain evidence="6 7">CCE9901</strain>
    </source>
</reference>
<evidence type="ECO:0000256" key="3">
    <source>
        <dbReference type="ARBA" id="ARBA00022989"/>
    </source>
</evidence>
<accession>A4S5D7</accession>
<evidence type="ECO:0000313" key="7">
    <source>
        <dbReference type="Proteomes" id="UP000001568"/>
    </source>
</evidence>
<dbReference type="PANTHER" id="PTHR23427">
    <property type="entry name" value="SURFEIT LOCUS PROTEIN"/>
    <property type="match status" value="1"/>
</dbReference>
<keyword evidence="4 5" id="KW-0472">Membrane</keyword>
<dbReference type="STRING" id="436017.A4S5D7"/>
<dbReference type="Gramene" id="ABO98881">
    <property type="protein sequence ID" value="ABO98881"/>
    <property type="gene ID" value="OSTLU_26726"/>
</dbReference>
<dbReference type="eggNOG" id="KOG1563">
    <property type="taxonomic scope" value="Eukaryota"/>
</dbReference>
<dbReference type="Proteomes" id="UP000001568">
    <property type="component" value="Chromosome 12"/>
</dbReference>
<dbReference type="OrthoDB" id="10040024at2759"/>
<dbReference type="EMBL" id="CP000592">
    <property type="protein sequence ID" value="ABO98881.1"/>
    <property type="molecule type" value="Genomic_DNA"/>
</dbReference>
<keyword evidence="5" id="KW-0496">Mitochondrion</keyword>
<gene>
    <name evidence="6" type="ORF">OSTLU_26726</name>
</gene>
<evidence type="ECO:0000256" key="5">
    <source>
        <dbReference type="RuleBase" id="RU363076"/>
    </source>
</evidence>
<evidence type="ECO:0000313" key="6">
    <source>
        <dbReference type="EMBL" id="ABO98881.1"/>
    </source>
</evidence>
<dbReference type="RefSeq" id="XP_001420588.1">
    <property type="nucleotide sequence ID" value="XM_001420551.1"/>
</dbReference>
<name>A4S5D7_OSTLU</name>
<dbReference type="HOGENOM" id="CLU_1463592_0_0_1"/>
<proteinExistence type="inferred from homology"/>